<dbReference type="PRINTS" id="PR00035">
    <property type="entry name" value="HTHGNTR"/>
</dbReference>
<dbReference type="CDD" id="cd07377">
    <property type="entry name" value="WHTH_GntR"/>
    <property type="match status" value="1"/>
</dbReference>
<evidence type="ECO:0000256" key="2">
    <source>
        <dbReference type="ARBA" id="ARBA00023125"/>
    </source>
</evidence>
<dbReference type="Gene3D" id="1.10.10.10">
    <property type="entry name" value="Winged helix-like DNA-binding domain superfamily/Winged helix DNA-binding domain"/>
    <property type="match status" value="1"/>
</dbReference>
<evidence type="ECO:0000256" key="1">
    <source>
        <dbReference type="ARBA" id="ARBA00023015"/>
    </source>
</evidence>
<dbReference type="SMART" id="SM00895">
    <property type="entry name" value="FCD"/>
    <property type="match status" value="1"/>
</dbReference>
<evidence type="ECO:0000259" key="4">
    <source>
        <dbReference type="PROSITE" id="PS50949"/>
    </source>
</evidence>
<dbReference type="InterPro" id="IPR011711">
    <property type="entry name" value="GntR_C"/>
</dbReference>
<dbReference type="Gene3D" id="1.20.120.530">
    <property type="entry name" value="GntR ligand-binding domain-like"/>
    <property type="match status" value="1"/>
</dbReference>
<sequence>MTDNTGSGAWIAKQRRYRHIADTLREAILSGEYRPGDRLPTERELAQQFTVSRSCVREALLALEIQDLVNIRVGSGVYVSERAAPMATPFAADAAEPRVADILNARLMFQPEMCAVAALNATQDDIHALQLRHRAITSEIHTCDVAARLYRDFHLAIARATHNPFAHGLMLSIWQAARAHPEWEKLRLLLQSGERQVRWREEHETILAALERRHRGEARAAMRSHVENIIAIIDEADML</sequence>
<dbReference type="SUPFAM" id="SSF48008">
    <property type="entry name" value="GntR ligand-binding domain-like"/>
    <property type="match status" value="1"/>
</dbReference>
<evidence type="ECO:0000313" key="5">
    <source>
        <dbReference type="EMBL" id="KPQ09071.1"/>
    </source>
</evidence>
<dbReference type="EMBL" id="FMBM01000001">
    <property type="protein sequence ID" value="SCC78316.1"/>
    <property type="molecule type" value="Genomic_DNA"/>
</dbReference>
<evidence type="ECO:0000313" key="8">
    <source>
        <dbReference type="Proteomes" id="UP000182800"/>
    </source>
</evidence>
<keyword evidence="1" id="KW-0805">Transcription regulation</keyword>
<dbReference type="Pfam" id="PF00392">
    <property type="entry name" value="GntR"/>
    <property type="match status" value="1"/>
</dbReference>
<dbReference type="PANTHER" id="PTHR43537">
    <property type="entry name" value="TRANSCRIPTIONAL REGULATOR, GNTR FAMILY"/>
    <property type="match status" value="1"/>
</dbReference>
<accession>A0A0P7XX65</accession>
<dbReference type="SMART" id="SM00345">
    <property type="entry name" value="HTH_GNTR"/>
    <property type="match status" value="1"/>
</dbReference>
<dbReference type="InterPro" id="IPR036388">
    <property type="entry name" value="WH-like_DNA-bd_sf"/>
</dbReference>
<dbReference type="InterPro" id="IPR008920">
    <property type="entry name" value="TF_FadR/GntR_C"/>
</dbReference>
<dbReference type="Proteomes" id="UP000182800">
    <property type="component" value="Unassembled WGS sequence"/>
</dbReference>
<dbReference type="InterPro" id="IPR000524">
    <property type="entry name" value="Tscrpt_reg_HTH_GntR"/>
</dbReference>
<evidence type="ECO:0000313" key="6">
    <source>
        <dbReference type="EMBL" id="SCC78316.1"/>
    </source>
</evidence>
<keyword evidence="3" id="KW-0804">Transcription</keyword>
<dbReference type="OrthoDB" id="9812645at2"/>
<dbReference type="InterPro" id="IPR036390">
    <property type="entry name" value="WH_DNA-bd_sf"/>
</dbReference>
<evidence type="ECO:0000313" key="7">
    <source>
        <dbReference type="Proteomes" id="UP000050497"/>
    </source>
</evidence>
<reference evidence="5 7" key="1">
    <citation type="submission" date="2015-09" db="EMBL/GenBank/DDBJ databases">
        <title>Identification and resolution of microdiversity through metagenomic sequencing of parallel consortia.</title>
        <authorList>
            <person name="Nelson W.C."/>
            <person name="Romine M.F."/>
            <person name="Lindemann S.R."/>
        </authorList>
    </citation>
    <scope>NUCLEOTIDE SEQUENCE [LARGE SCALE GENOMIC DNA]</scope>
    <source>
        <strain evidence="5">HL-109</strain>
    </source>
</reference>
<dbReference type="EMBL" id="LJSX01000036">
    <property type="protein sequence ID" value="KPQ09071.1"/>
    <property type="molecule type" value="Genomic_DNA"/>
</dbReference>
<dbReference type="GO" id="GO:0003677">
    <property type="term" value="F:DNA binding"/>
    <property type="evidence" value="ECO:0007669"/>
    <property type="project" value="UniProtKB-KW"/>
</dbReference>
<gene>
    <name evidence="6" type="ORF">GA0071312_0212</name>
    <name evidence="5" type="ORF">HLUCCO17_16505</name>
</gene>
<feature type="domain" description="HTH gntR-type" evidence="4">
    <location>
        <begin position="14"/>
        <end position="82"/>
    </location>
</feature>
<reference evidence="6 8" key="2">
    <citation type="submission" date="2016-08" db="EMBL/GenBank/DDBJ databases">
        <authorList>
            <person name="Varghese N."/>
            <person name="Submissions Spin"/>
        </authorList>
    </citation>
    <scope>NUCLEOTIDE SEQUENCE [LARGE SCALE GENOMIC DNA]</scope>
    <source>
        <strain evidence="6 8">HL-109</strain>
    </source>
</reference>
<name>A0A0P7XX65_9HYPH</name>
<evidence type="ECO:0000256" key="3">
    <source>
        <dbReference type="ARBA" id="ARBA00023163"/>
    </source>
</evidence>
<keyword evidence="8" id="KW-1185">Reference proteome</keyword>
<dbReference type="SUPFAM" id="SSF46785">
    <property type="entry name" value="Winged helix' DNA-binding domain"/>
    <property type="match status" value="1"/>
</dbReference>
<keyword evidence="2" id="KW-0238">DNA-binding</keyword>
<dbReference type="STRING" id="1653334.GA0071312_0212"/>
<dbReference type="AlphaFoldDB" id="A0A0P7XX65"/>
<protein>
    <submittedName>
        <fullName evidence="5">GntR family transcriptional regulator</fullName>
    </submittedName>
    <submittedName>
        <fullName evidence="6">Transcriptional regulator, GntR family</fullName>
    </submittedName>
</protein>
<proteinExistence type="predicted"/>
<dbReference type="GO" id="GO:0003700">
    <property type="term" value="F:DNA-binding transcription factor activity"/>
    <property type="evidence" value="ECO:0007669"/>
    <property type="project" value="InterPro"/>
</dbReference>
<comment type="caution">
    <text evidence="5">The sequence shown here is derived from an EMBL/GenBank/DDBJ whole genome shotgun (WGS) entry which is preliminary data.</text>
</comment>
<dbReference type="PANTHER" id="PTHR43537:SF5">
    <property type="entry name" value="UXU OPERON TRANSCRIPTIONAL REGULATOR"/>
    <property type="match status" value="1"/>
</dbReference>
<organism evidence="5 7">
    <name type="scientific">Saliniramus fredricksonii</name>
    <dbReference type="NCBI Taxonomy" id="1653334"/>
    <lineage>
        <taxon>Bacteria</taxon>
        <taxon>Pseudomonadati</taxon>
        <taxon>Pseudomonadota</taxon>
        <taxon>Alphaproteobacteria</taxon>
        <taxon>Hyphomicrobiales</taxon>
        <taxon>Salinarimonadaceae</taxon>
        <taxon>Saliniramus</taxon>
    </lineage>
</organism>
<dbReference type="Proteomes" id="UP000050497">
    <property type="component" value="Unassembled WGS sequence"/>
</dbReference>
<dbReference type="PROSITE" id="PS50949">
    <property type="entry name" value="HTH_GNTR"/>
    <property type="match status" value="1"/>
</dbReference>
<dbReference type="Pfam" id="PF07729">
    <property type="entry name" value="FCD"/>
    <property type="match status" value="1"/>
</dbReference>
<dbReference type="RefSeq" id="WP_074443269.1">
    <property type="nucleotide sequence ID" value="NZ_FMBM01000001.1"/>
</dbReference>